<keyword evidence="3" id="KW-1185">Reference proteome</keyword>
<gene>
    <name evidence="2" type="ORF">FHX42_000665</name>
</gene>
<dbReference type="AlphaFoldDB" id="A0A839DSU3"/>
<name>A0A839DSU3_9PSEU</name>
<evidence type="ECO:0000256" key="1">
    <source>
        <dbReference type="SAM" id="MobiDB-lite"/>
    </source>
</evidence>
<evidence type="ECO:0000313" key="2">
    <source>
        <dbReference type="EMBL" id="MBA8823336.1"/>
    </source>
</evidence>
<dbReference type="Proteomes" id="UP000569329">
    <property type="component" value="Unassembled WGS sequence"/>
</dbReference>
<accession>A0A839DSU3</accession>
<evidence type="ECO:0000313" key="3">
    <source>
        <dbReference type="Proteomes" id="UP000569329"/>
    </source>
</evidence>
<reference evidence="2 3" key="1">
    <citation type="submission" date="2020-07" db="EMBL/GenBank/DDBJ databases">
        <title>Sequencing the genomes of 1000 actinobacteria strains.</title>
        <authorList>
            <person name="Klenk H.-P."/>
        </authorList>
    </citation>
    <scope>NUCLEOTIDE SEQUENCE [LARGE SCALE GENOMIC DNA]</scope>
    <source>
        <strain evidence="2 3">DSM 45975</strain>
    </source>
</reference>
<protein>
    <submittedName>
        <fullName evidence="2">Uncharacterized protein</fullName>
    </submittedName>
</protein>
<organism evidence="2 3">
    <name type="scientific">Halosaccharopolyspora lacisalsi</name>
    <dbReference type="NCBI Taxonomy" id="1000566"/>
    <lineage>
        <taxon>Bacteria</taxon>
        <taxon>Bacillati</taxon>
        <taxon>Actinomycetota</taxon>
        <taxon>Actinomycetes</taxon>
        <taxon>Pseudonocardiales</taxon>
        <taxon>Pseudonocardiaceae</taxon>
        <taxon>Halosaccharopolyspora</taxon>
    </lineage>
</organism>
<sequence length="47" mass="5187">MPAELVEEYEALLDREDGRIARQRLDEYESGGAGPVPADEVARELGL</sequence>
<dbReference type="RefSeq" id="WP_220479463.1">
    <property type="nucleotide sequence ID" value="NZ_JACGWZ010000001.1"/>
</dbReference>
<comment type="caution">
    <text evidence="2">The sequence shown here is derived from an EMBL/GenBank/DDBJ whole genome shotgun (WGS) entry which is preliminary data.</text>
</comment>
<feature type="region of interest" description="Disordered" evidence="1">
    <location>
        <begin position="26"/>
        <end position="47"/>
    </location>
</feature>
<proteinExistence type="predicted"/>
<dbReference type="EMBL" id="JACGWZ010000001">
    <property type="protein sequence ID" value="MBA8823336.1"/>
    <property type="molecule type" value="Genomic_DNA"/>
</dbReference>